<keyword evidence="3 13" id="KW-0004">4Fe-4S</keyword>
<feature type="binding site" evidence="13">
    <location>
        <position position="112"/>
    </location>
    <ligand>
        <name>[4Fe-4S] cluster</name>
        <dbReference type="ChEBI" id="CHEBI:49883"/>
        <label>1</label>
    </ligand>
</feature>
<dbReference type="PROSITE" id="PS00198">
    <property type="entry name" value="4FE4S_FER_1"/>
    <property type="match status" value="1"/>
</dbReference>
<dbReference type="PANTHER" id="PTHR10849:SF20">
    <property type="entry name" value="NADH DEHYDROGENASE [UBIQUINONE] IRON-SULFUR PROTEIN 8, MITOCHONDRIAL"/>
    <property type="match status" value="1"/>
</dbReference>
<keyword evidence="9 13" id="KW-0411">Iron-sulfur</keyword>
<dbReference type="EC" id="7.1.1.-" evidence="13"/>
<comment type="subcellular location">
    <subcellularLocation>
        <location evidence="13">Cell membrane</location>
        <topology evidence="13">Peripheral membrane protein</topology>
    </subcellularLocation>
</comment>
<organism evidence="15 16">
    <name type="scientific">Consotaella salsifontis</name>
    <dbReference type="NCBI Taxonomy" id="1365950"/>
    <lineage>
        <taxon>Bacteria</taxon>
        <taxon>Pseudomonadati</taxon>
        <taxon>Pseudomonadota</taxon>
        <taxon>Alphaproteobacteria</taxon>
        <taxon>Hyphomicrobiales</taxon>
        <taxon>Aurantimonadaceae</taxon>
        <taxon>Consotaella</taxon>
    </lineage>
</organism>
<feature type="binding site" evidence="13">
    <location>
        <position position="62"/>
    </location>
    <ligand>
        <name>[4Fe-4S] cluster</name>
        <dbReference type="ChEBI" id="CHEBI:49883"/>
        <label>1</label>
    </ligand>
</feature>
<keyword evidence="12 13" id="KW-0472">Membrane</keyword>
<dbReference type="SUPFAM" id="SSF54862">
    <property type="entry name" value="4Fe-4S ferredoxins"/>
    <property type="match status" value="1"/>
</dbReference>
<evidence type="ECO:0000256" key="7">
    <source>
        <dbReference type="ARBA" id="ARBA00022967"/>
    </source>
</evidence>
<comment type="function">
    <text evidence="1 13">NDH-1 shuttles electrons from NADH, via FMN and iron-sulfur (Fe-S) centers, to quinones in the respiratory chain. The immediate electron acceptor for the enzyme in this species is believed to be ubiquinone. Couples the redox reaction to proton translocation (for every two electrons transferred, four hydrogen ions are translocated across the cytoplasmic membrane), and thus conserves the redox energy in a proton gradient.</text>
</comment>
<dbReference type="PROSITE" id="PS51379">
    <property type="entry name" value="4FE4S_FER_2"/>
    <property type="match status" value="2"/>
</dbReference>
<dbReference type="STRING" id="1365950.SAMN05428963_101276"/>
<dbReference type="GO" id="GO:0051539">
    <property type="term" value="F:4 iron, 4 sulfur cluster binding"/>
    <property type="evidence" value="ECO:0007669"/>
    <property type="project" value="UniProtKB-KW"/>
</dbReference>
<keyword evidence="5 13" id="KW-0479">Metal-binding</keyword>
<dbReference type="InterPro" id="IPR017896">
    <property type="entry name" value="4Fe4S_Fe-S-bd"/>
</dbReference>
<evidence type="ECO:0000256" key="4">
    <source>
        <dbReference type="ARBA" id="ARBA00022719"/>
    </source>
</evidence>
<feature type="binding site" evidence="13">
    <location>
        <position position="105"/>
    </location>
    <ligand>
        <name>[4Fe-4S] cluster</name>
        <dbReference type="ChEBI" id="CHEBI:49883"/>
        <label>2</label>
    </ligand>
</feature>
<evidence type="ECO:0000256" key="11">
    <source>
        <dbReference type="ARBA" id="ARBA00023075"/>
    </source>
</evidence>
<dbReference type="EMBL" id="FUXL01000001">
    <property type="protein sequence ID" value="SJZ55690.1"/>
    <property type="molecule type" value="Genomic_DNA"/>
</dbReference>
<evidence type="ECO:0000256" key="8">
    <source>
        <dbReference type="ARBA" id="ARBA00023004"/>
    </source>
</evidence>
<keyword evidence="6" id="KW-0677">Repeat</keyword>
<feature type="binding site" evidence="13">
    <location>
        <position position="108"/>
    </location>
    <ligand>
        <name>[4Fe-4S] cluster</name>
        <dbReference type="ChEBI" id="CHEBI:49883"/>
        <label>2</label>
    </ligand>
</feature>
<dbReference type="PANTHER" id="PTHR10849">
    <property type="entry name" value="NADH DEHYDROGENASE UBIQUINONE IRON-SULFUR PROTEIN 8, MITOCHONDRIAL"/>
    <property type="match status" value="1"/>
</dbReference>
<evidence type="ECO:0000256" key="5">
    <source>
        <dbReference type="ARBA" id="ARBA00022723"/>
    </source>
</evidence>
<keyword evidence="7 13" id="KW-1278">Translocase</keyword>
<dbReference type="InterPro" id="IPR010226">
    <property type="entry name" value="NADH_quinone_OxRdtase_chainI"/>
</dbReference>
<evidence type="ECO:0000256" key="12">
    <source>
        <dbReference type="ARBA" id="ARBA00023136"/>
    </source>
</evidence>
<proteinExistence type="inferred from homology"/>
<keyword evidence="11 13" id="KW-0830">Ubiquinone</keyword>
<dbReference type="AlphaFoldDB" id="A0A1T4LLS4"/>
<dbReference type="FunFam" id="3.30.70.3270:FF:000001">
    <property type="entry name" value="NADH-quinone oxidoreductase subunit I 1"/>
    <property type="match status" value="1"/>
</dbReference>
<protein>
    <recommendedName>
        <fullName evidence="13">NADH-quinone oxidoreductase subunit I</fullName>
        <ecNumber evidence="13">7.1.1.-</ecNumber>
    </recommendedName>
    <alternativeName>
        <fullName evidence="13">NADH dehydrogenase I subunit I</fullName>
    </alternativeName>
    <alternativeName>
        <fullName evidence="13">NDH-1 subunit I</fullName>
    </alternativeName>
</protein>
<dbReference type="HAMAP" id="MF_01351">
    <property type="entry name" value="NDH1_NuoI"/>
    <property type="match status" value="1"/>
</dbReference>
<feature type="domain" description="4Fe-4S ferredoxin-type" evidence="14">
    <location>
        <begin position="52"/>
        <end position="82"/>
    </location>
</feature>
<keyword evidence="4 13" id="KW-0874">Quinone</keyword>
<dbReference type="GO" id="GO:0009060">
    <property type="term" value="P:aerobic respiration"/>
    <property type="evidence" value="ECO:0007669"/>
    <property type="project" value="TreeGrafter"/>
</dbReference>
<evidence type="ECO:0000256" key="13">
    <source>
        <dbReference type="HAMAP-Rule" id="MF_01351"/>
    </source>
</evidence>
<keyword evidence="10 13" id="KW-0520">NAD</keyword>
<feature type="domain" description="4Fe-4S ferredoxin-type" evidence="14">
    <location>
        <begin position="93"/>
        <end position="122"/>
    </location>
</feature>
<sequence>MNISQAVQSLFLKEFFQAVGLSMRYFFKPKTTINYPFEKGPISPRFRGEHALRRYPNGQERCIACKLCEAICPAQAITIEAGPRRNDGTRRTVRYDIDMVKCIYCGFCQEACPVDAIVEGPNFEFSTETREELYYDKEKLLANGDRWEREIATNIALDAPYR</sequence>
<dbReference type="NCBIfam" id="TIGR01971">
    <property type="entry name" value="NuoI"/>
    <property type="match status" value="1"/>
</dbReference>
<keyword evidence="16" id="KW-1185">Reference proteome</keyword>
<evidence type="ECO:0000256" key="2">
    <source>
        <dbReference type="ARBA" id="ARBA00010277"/>
    </source>
</evidence>
<name>A0A1T4LLS4_9HYPH</name>
<keyword evidence="8 13" id="KW-0408">Iron</keyword>
<dbReference type="InterPro" id="IPR017900">
    <property type="entry name" value="4Fe4S_Fe_S_CS"/>
</dbReference>
<accession>A0A1T4LLS4</accession>
<gene>
    <name evidence="13" type="primary">nuoI</name>
    <name evidence="15" type="ORF">SAMN05428963_101276</name>
</gene>
<comment type="cofactor">
    <cofactor evidence="13">
        <name>[4Fe-4S] cluster</name>
        <dbReference type="ChEBI" id="CHEBI:49883"/>
    </cofactor>
    <text evidence="13">Binds 2 [4Fe-4S] clusters per subunit.</text>
</comment>
<dbReference type="GO" id="GO:0005886">
    <property type="term" value="C:plasma membrane"/>
    <property type="evidence" value="ECO:0007669"/>
    <property type="project" value="UniProtKB-SubCell"/>
</dbReference>
<feature type="binding site" evidence="13">
    <location>
        <position position="102"/>
    </location>
    <ligand>
        <name>[4Fe-4S] cluster</name>
        <dbReference type="ChEBI" id="CHEBI:49883"/>
        <label>2</label>
    </ligand>
</feature>
<reference evidence="15 16" key="1">
    <citation type="submission" date="2017-02" db="EMBL/GenBank/DDBJ databases">
        <authorList>
            <person name="Peterson S.W."/>
        </authorList>
    </citation>
    <scope>NUCLEOTIDE SEQUENCE [LARGE SCALE GENOMIC DNA]</scope>
    <source>
        <strain evidence="15 16">USBA 369</strain>
    </source>
</reference>
<dbReference type="NCBIfam" id="NF004539">
    <property type="entry name" value="PRK05888.1-5"/>
    <property type="match status" value="1"/>
</dbReference>
<dbReference type="Pfam" id="PF12838">
    <property type="entry name" value="Fer4_7"/>
    <property type="match status" value="1"/>
</dbReference>
<keyword evidence="13" id="KW-1003">Cell membrane</keyword>
<dbReference type="NCBIfam" id="NF004538">
    <property type="entry name" value="PRK05888.1-4"/>
    <property type="match status" value="1"/>
</dbReference>
<comment type="similarity">
    <text evidence="2 13">Belongs to the complex I 23 kDa subunit family.</text>
</comment>
<comment type="catalytic activity">
    <reaction evidence="13">
        <text>a quinone + NADH + 5 H(+)(in) = a quinol + NAD(+) + 4 H(+)(out)</text>
        <dbReference type="Rhea" id="RHEA:57888"/>
        <dbReference type="ChEBI" id="CHEBI:15378"/>
        <dbReference type="ChEBI" id="CHEBI:24646"/>
        <dbReference type="ChEBI" id="CHEBI:57540"/>
        <dbReference type="ChEBI" id="CHEBI:57945"/>
        <dbReference type="ChEBI" id="CHEBI:132124"/>
    </reaction>
</comment>
<feature type="binding site" evidence="13">
    <location>
        <position position="68"/>
    </location>
    <ligand>
        <name>[4Fe-4S] cluster</name>
        <dbReference type="ChEBI" id="CHEBI:49883"/>
        <label>1</label>
    </ligand>
</feature>
<dbReference type="OrthoDB" id="9808559at2"/>
<dbReference type="Proteomes" id="UP000190135">
    <property type="component" value="Unassembled WGS sequence"/>
</dbReference>
<evidence type="ECO:0000259" key="14">
    <source>
        <dbReference type="PROSITE" id="PS51379"/>
    </source>
</evidence>
<evidence type="ECO:0000256" key="1">
    <source>
        <dbReference type="ARBA" id="ARBA00002378"/>
    </source>
</evidence>
<dbReference type="Gene3D" id="3.30.70.3270">
    <property type="match status" value="1"/>
</dbReference>
<evidence type="ECO:0000313" key="16">
    <source>
        <dbReference type="Proteomes" id="UP000190135"/>
    </source>
</evidence>
<comment type="subunit">
    <text evidence="13">NDH-1 is composed of 14 different subunits. Subunits NuoA, H, J, K, L, M, N constitute the membrane sector of the complex.</text>
</comment>
<evidence type="ECO:0000256" key="9">
    <source>
        <dbReference type="ARBA" id="ARBA00023014"/>
    </source>
</evidence>
<evidence type="ECO:0000256" key="3">
    <source>
        <dbReference type="ARBA" id="ARBA00022485"/>
    </source>
</evidence>
<feature type="binding site" evidence="13">
    <location>
        <position position="72"/>
    </location>
    <ligand>
        <name>[4Fe-4S] cluster</name>
        <dbReference type="ChEBI" id="CHEBI:49883"/>
        <label>2</label>
    </ligand>
</feature>
<evidence type="ECO:0000256" key="10">
    <source>
        <dbReference type="ARBA" id="ARBA00023027"/>
    </source>
</evidence>
<dbReference type="GO" id="GO:0050136">
    <property type="term" value="F:NADH dehydrogenase (quinone) (non-electrogenic) activity"/>
    <property type="evidence" value="ECO:0007669"/>
    <property type="project" value="UniProtKB-UniRule"/>
</dbReference>
<evidence type="ECO:0000256" key="6">
    <source>
        <dbReference type="ARBA" id="ARBA00022737"/>
    </source>
</evidence>
<evidence type="ECO:0000313" key="15">
    <source>
        <dbReference type="EMBL" id="SJZ55690.1"/>
    </source>
</evidence>
<feature type="binding site" evidence="13">
    <location>
        <position position="65"/>
    </location>
    <ligand>
        <name>[4Fe-4S] cluster</name>
        <dbReference type="ChEBI" id="CHEBI:49883"/>
        <label>1</label>
    </ligand>
</feature>
<dbReference type="GO" id="GO:0048038">
    <property type="term" value="F:quinone binding"/>
    <property type="evidence" value="ECO:0007669"/>
    <property type="project" value="UniProtKB-KW"/>
</dbReference>
<dbReference type="GO" id="GO:0005506">
    <property type="term" value="F:iron ion binding"/>
    <property type="evidence" value="ECO:0007669"/>
    <property type="project" value="UniProtKB-UniRule"/>
</dbReference>